<evidence type="ECO:0000313" key="2">
    <source>
        <dbReference type="EMBL" id="MBB6205215.1"/>
    </source>
</evidence>
<reference evidence="2 4" key="2">
    <citation type="submission" date="2020-08" db="EMBL/GenBank/DDBJ databases">
        <title>Genomic Encyclopedia of Type Strains, Phase IV (KMG-V): Genome sequencing to study the core and pangenomes of soil and plant-associated prokaryotes.</title>
        <authorList>
            <person name="Whitman W."/>
        </authorList>
    </citation>
    <scope>NUCLEOTIDE SEQUENCE [LARGE SCALE GENOMIC DNA]</scope>
    <source>
        <strain evidence="2 4">SEMIA 4013</strain>
    </source>
</reference>
<evidence type="ECO:0000313" key="3">
    <source>
        <dbReference type="Proteomes" id="UP000032614"/>
    </source>
</evidence>
<sequence length="335" mass="37996">MIQFLADQLDQLDLALDQLALKDRNFDRFALMLIDNVVELTLHQHAQDTRRDAELYPPDNGPRYDPKLVAAALGWYFDAKVKLARSTLVTDELADTLQYLHGFRNTAYHRGARHEGILHALALFYARNACRLLSQYQPLFWSSSSKDRIPHRAVKYLGSVNPVSPMEAFKQAWQRLGDVAAHHGDTLIGDLYSDMARTIELADEQVTFLSQHPEPGGTSRDQVIVDCQVWPVAFSEQGEKYAAANGGPAPLTPNYLTWIEQHFPWPQRADPIPSWRKRAASLVAEKNPHAALKKYCEFMKQTDALRAAIDTLAGQLDAHIQHMVDSYLEERHRGM</sequence>
<dbReference type="AlphaFoldDB" id="A0AAW3V661"/>
<organism evidence="2 4">
    <name type="scientific">Paraburkholderia fungorum</name>
    <dbReference type="NCBI Taxonomy" id="134537"/>
    <lineage>
        <taxon>Bacteria</taxon>
        <taxon>Pseudomonadati</taxon>
        <taxon>Pseudomonadota</taxon>
        <taxon>Betaproteobacteria</taxon>
        <taxon>Burkholderiales</taxon>
        <taxon>Burkholderiaceae</taxon>
        <taxon>Paraburkholderia</taxon>
    </lineage>
</organism>
<protein>
    <recommendedName>
        <fullName evidence="5">DUF5636 domain-containing protein</fullName>
    </recommendedName>
</protein>
<evidence type="ECO:0000313" key="1">
    <source>
        <dbReference type="EMBL" id="AJZ56338.1"/>
    </source>
</evidence>
<evidence type="ECO:0008006" key="5">
    <source>
        <dbReference type="Google" id="ProtNLM"/>
    </source>
</evidence>
<dbReference type="GeneID" id="66513253"/>
<evidence type="ECO:0000313" key="4">
    <source>
        <dbReference type="Proteomes" id="UP000518681"/>
    </source>
</evidence>
<geneLocation type="plasmid" evidence="1 3">
    <name>pBIL</name>
</geneLocation>
<dbReference type="Proteomes" id="UP000518681">
    <property type="component" value="Unassembled WGS sequence"/>
</dbReference>
<accession>A0AAW3V661</accession>
<dbReference type="EMBL" id="JACIIK010000011">
    <property type="protein sequence ID" value="MBB6205215.1"/>
    <property type="molecule type" value="Genomic_DNA"/>
</dbReference>
<proteinExistence type="predicted"/>
<keyword evidence="1" id="KW-0614">Plasmid</keyword>
<dbReference type="RefSeq" id="WP_028199954.1">
    <property type="nucleotide sequence ID" value="NZ_CADFGE010000021.1"/>
</dbReference>
<name>A0AAW3V661_9BURK</name>
<dbReference type="Proteomes" id="UP000032614">
    <property type="component" value="Plasmid pBIL"/>
</dbReference>
<dbReference type="EMBL" id="CP010024">
    <property type="protein sequence ID" value="AJZ56338.1"/>
    <property type="molecule type" value="Genomic_DNA"/>
</dbReference>
<dbReference type="KEGG" id="bfn:OI25_8005"/>
<gene>
    <name evidence="2" type="ORF">GGD69_006109</name>
    <name evidence="1" type="ORF">OI25_8005</name>
</gene>
<reference evidence="1 3" key="1">
    <citation type="journal article" date="2015" name="Genome Announc.">
        <title>Complete genome sequences for 59 burkholderia isolates, both pathogenic and near neighbor.</title>
        <authorList>
            <person name="Johnson S.L."/>
            <person name="Bishop-Lilly K.A."/>
            <person name="Ladner J.T."/>
            <person name="Daligault H.E."/>
            <person name="Davenport K.W."/>
            <person name="Jaissle J."/>
            <person name="Frey K.G."/>
            <person name="Koroleva G.I."/>
            <person name="Bruce D.C."/>
            <person name="Coyne S.R."/>
            <person name="Broomall S.M."/>
            <person name="Li P.E."/>
            <person name="Teshima H."/>
            <person name="Gibbons H.S."/>
            <person name="Palacios G.F."/>
            <person name="Rosenzweig C.N."/>
            <person name="Redden C.L."/>
            <person name="Xu Y."/>
            <person name="Minogue T.D."/>
            <person name="Chain P.S."/>
        </authorList>
    </citation>
    <scope>NUCLEOTIDE SEQUENCE [LARGE SCALE GENOMIC DNA]</scope>
    <source>
        <strain evidence="1 3">ATCC BAA-463</strain>
        <plasmid evidence="1 3">pBIL</plasmid>
    </source>
</reference>